<dbReference type="InterPro" id="IPR001810">
    <property type="entry name" value="F-box_dom"/>
</dbReference>
<sequence>MSLSNSDRSINNYPAKAEIKNESSDSDCSRRSYRSPGYQPAKRPRTDRRKTAIDRLSELPDHVLVHMLSLLPIREAIQTLVLSRRWKSLWTYVPSLHFRLFNSCVSVRDIQRFVTFVDETLIRSNRSKLEKFEVLCWYQPNFASDVNRWTKFAVWKGAKELHLSLPLAGLGSGGDECYELPQYLYTNSSFGDLGFSRCSVVPEGVVAWKSLTRLSIGCVKLSEDVIHKILAGSPVLEILELYKFKGFNRLRVSNSSVKKLILRNVWPICTTEEYMDSSKLEISAPNLRSLEITGCLARKNCRLGDVSLMQRSNLT</sequence>
<feature type="compositionally biased region" description="Polar residues" evidence="1">
    <location>
        <begin position="1"/>
        <end position="12"/>
    </location>
</feature>
<dbReference type="InterPro" id="IPR053781">
    <property type="entry name" value="F-box_AtFBL13-like"/>
</dbReference>
<dbReference type="Gene3D" id="1.20.1280.50">
    <property type="match status" value="1"/>
</dbReference>
<dbReference type="SUPFAM" id="SSF81383">
    <property type="entry name" value="F-box domain"/>
    <property type="match status" value="1"/>
</dbReference>
<dbReference type="SUPFAM" id="SSF52047">
    <property type="entry name" value="RNI-like"/>
    <property type="match status" value="1"/>
</dbReference>
<dbReference type="EMBL" id="JACTNZ010000013">
    <property type="protein sequence ID" value="KAG5516746.1"/>
    <property type="molecule type" value="Genomic_DNA"/>
</dbReference>
<evidence type="ECO:0000313" key="4">
    <source>
        <dbReference type="Proteomes" id="UP000823749"/>
    </source>
</evidence>
<dbReference type="InterPro" id="IPR055411">
    <property type="entry name" value="LRR_FXL15/At3g58940/PEG3-like"/>
</dbReference>
<evidence type="ECO:0000256" key="1">
    <source>
        <dbReference type="SAM" id="MobiDB-lite"/>
    </source>
</evidence>
<accession>A0AAV6HXB2</accession>
<comment type="caution">
    <text evidence="3">The sequence shown here is derived from an EMBL/GenBank/DDBJ whole genome shotgun (WGS) entry which is preliminary data.</text>
</comment>
<dbReference type="CDD" id="cd22160">
    <property type="entry name" value="F-box_AtFBL13-like"/>
    <property type="match status" value="1"/>
</dbReference>
<evidence type="ECO:0000259" key="2">
    <source>
        <dbReference type="PROSITE" id="PS50181"/>
    </source>
</evidence>
<keyword evidence="4" id="KW-1185">Reference proteome</keyword>
<name>A0AAV6HXB2_9ERIC</name>
<reference evidence="3 4" key="1">
    <citation type="submission" date="2020-08" db="EMBL/GenBank/DDBJ databases">
        <title>Plant Genome Project.</title>
        <authorList>
            <person name="Zhang R.-G."/>
        </authorList>
    </citation>
    <scope>NUCLEOTIDE SEQUENCE [LARGE SCALE GENOMIC DNA]</scope>
    <source>
        <strain evidence="3">WSP0</strain>
        <tissue evidence="3">Leaf</tissue>
    </source>
</reference>
<evidence type="ECO:0000313" key="3">
    <source>
        <dbReference type="EMBL" id="KAG5516746.1"/>
    </source>
</evidence>
<dbReference type="Pfam" id="PF00646">
    <property type="entry name" value="F-box"/>
    <property type="match status" value="1"/>
</dbReference>
<dbReference type="AlphaFoldDB" id="A0AAV6HXB2"/>
<dbReference type="Proteomes" id="UP000823749">
    <property type="component" value="Chromosome 13"/>
</dbReference>
<gene>
    <name evidence="3" type="ORF">RHGRI_037473</name>
</gene>
<dbReference type="InterPro" id="IPR053197">
    <property type="entry name" value="F-box_SCFL_complex_component"/>
</dbReference>
<organism evidence="3 4">
    <name type="scientific">Rhododendron griersonianum</name>
    <dbReference type="NCBI Taxonomy" id="479676"/>
    <lineage>
        <taxon>Eukaryota</taxon>
        <taxon>Viridiplantae</taxon>
        <taxon>Streptophyta</taxon>
        <taxon>Embryophyta</taxon>
        <taxon>Tracheophyta</taxon>
        <taxon>Spermatophyta</taxon>
        <taxon>Magnoliopsida</taxon>
        <taxon>eudicotyledons</taxon>
        <taxon>Gunneridae</taxon>
        <taxon>Pentapetalae</taxon>
        <taxon>asterids</taxon>
        <taxon>Ericales</taxon>
        <taxon>Ericaceae</taxon>
        <taxon>Ericoideae</taxon>
        <taxon>Rhodoreae</taxon>
        <taxon>Rhododendron</taxon>
    </lineage>
</organism>
<feature type="region of interest" description="Disordered" evidence="1">
    <location>
        <begin position="1"/>
        <end position="49"/>
    </location>
</feature>
<dbReference type="Pfam" id="PF24758">
    <property type="entry name" value="LRR_At5g56370"/>
    <property type="match status" value="1"/>
</dbReference>
<dbReference type="PANTHER" id="PTHR34223:SF51">
    <property type="entry name" value="OS06G0556300 PROTEIN"/>
    <property type="match status" value="1"/>
</dbReference>
<dbReference type="InterPro" id="IPR036047">
    <property type="entry name" value="F-box-like_dom_sf"/>
</dbReference>
<dbReference type="PROSITE" id="PS50181">
    <property type="entry name" value="FBOX"/>
    <property type="match status" value="1"/>
</dbReference>
<dbReference type="PANTHER" id="PTHR34223">
    <property type="entry name" value="OS11G0201299 PROTEIN"/>
    <property type="match status" value="1"/>
</dbReference>
<proteinExistence type="predicted"/>
<feature type="compositionally biased region" description="Basic and acidic residues" evidence="1">
    <location>
        <begin position="17"/>
        <end position="30"/>
    </location>
</feature>
<feature type="domain" description="F-box" evidence="2">
    <location>
        <begin position="53"/>
        <end position="101"/>
    </location>
</feature>
<protein>
    <recommendedName>
        <fullName evidence="2">F-box domain-containing protein</fullName>
    </recommendedName>
</protein>